<name>A0ABU0UJW1_9HYPH</name>
<reference evidence="1 2" key="1">
    <citation type="submission" date="2023-07" db="EMBL/GenBank/DDBJ databases">
        <title>Functional and genomic diversity of the sorghum phyllosphere microbiome.</title>
        <authorList>
            <person name="Shade A."/>
        </authorList>
    </citation>
    <scope>NUCLEOTIDE SEQUENCE [LARGE SCALE GENOMIC DNA]</scope>
    <source>
        <strain evidence="1 2">SORGH_AS_1126</strain>
    </source>
</reference>
<dbReference type="Proteomes" id="UP001224781">
    <property type="component" value="Unassembled WGS sequence"/>
</dbReference>
<proteinExistence type="predicted"/>
<accession>A0ABU0UJW1</accession>
<protein>
    <submittedName>
        <fullName evidence="1">Uncharacterized protein</fullName>
    </submittedName>
</protein>
<evidence type="ECO:0000313" key="2">
    <source>
        <dbReference type="Proteomes" id="UP001224781"/>
    </source>
</evidence>
<organism evidence="1 2">
    <name type="scientific">Agrobacterium larrymoorei</name>
    <dbReference type="NCBI Taxonomy" id="160699"/>
    <lineage>
        <taxon>Bacteria</taxon>
        <taxon>Pseudomonadati</taxon>
        <taxon>Pseudomonadota</taxon>
        <taxon>Alphaproteobacteria</taxon>
        <taxon>Hyphomicrobiales</taxon>
        <taxon>Rhizobiaceae</taxon>
        <taxon>Rhizobium/Agrobacterium group</taxon>
        <taxon>Agrobacterium</taxon>
    </lineage>
</organism>
<comment type="caution">
    <text evidence="1">The sequence shown here is derived from an EMBL/GenBank/DDBJ whole genome shotgun (WGS) entry which is preliminary data.</text>
</comment>
<gene>
    <name evidence="1" type="ORF">QE408_002370</name>
</gene>
<evidence type="ECO:0000313" key="1">
    <source>
        <dbReference type="EMBL" id="MDQ1185227.1"/>
    </source>
</evidence>
<dbReference type="EMBL" id="JAUTBL010000002">
    <property type="protein sequence ID" value="MDQ1185227.1"/>
    <property type="molecule type" value="Genomic_DNA"/>
</dbReference>
<keyword evidence="2" id="KW-1185">Reference proteome</keyword>
<sequence length="232" mass="25906">MKTPEKSLWRSLNQPSLVAISLPCASGAPRHATSRTDTGTPRMCGSASAALRYPAPMHRQTPPSLRSWQRYAWASNWLSDEEMERSVLSCSAARVNLARSMRWSYRHQSDVVQSIGSRQDRLTWLGWQGIALKRDLVFHRLRCVLGNHWYGMILRKPQRIAANEGHGRTAEPSFCSNRLLAATNLPRRYALHAARQNRLCACLAGKCSGRTCVAGDDQHATIGCLGAMHNLN</sequence>